<dbReference type="PANTHER" id="PTHR30250:SF29">
    <property type="entry name" value="POLYSACCHARIDE BIOSYNTHESIS PROTEIN C-TERMINAL DOMAIN-CONTAINING PROTEIN"/>
    <property type="match status" value="1"/>
</dbReference>
<keyword evidence="4 6" id="KW-1133">Transmembrane helix</keyword>
<dbReference type="InterPro" id="IPR024923">
    <property type="entry name" value="PG_synth_SpoVB"/>
</dbReference>
<evidence type="ECO:0000256" key="4">
    <source>
        <dbReference type="ARBA" id="ARBA00022989"/>
    </source>
</evidence>
<keyword evidence="2" id="KW-1003">Cell membrane</keyword>
<feature type="transmembrane region" description="Helical" evidence="6">
    <location>
        <begin position="161"/>
        <end position="183"/>
    </location>
</feature>
<dbReference type="STRING" id="1048340.SAMN05444487_10742"/>
<reference evidence="7 8" key="1">
    <citation type="submission" date="2016-10" db="EMBL/GenBank/DDBJ databases">
        <authorList>
            <person name="de Groot N.N."/>
        </authorList>
    </citation>
    <scope>NUCLEOTIDE SEQUENCE [LARGE SCALE GENOMIC DNA]</scope>
    <source>
        <strain evidence="7 8">DSM 45610</strain>
    </source>
</reference>
<dbReference type="PIRSF" id="PIRSF038958">
    <property type="entry name" value="PG_synth_SpoVB"/>
    <property type="match status" value="1"/>
</dbReference>
<feature type="transmembrane region" description="Helical" evidence="6">
    <location>
        <begin position="527"/>
        <end position="549"/>
    </location>
</feature>
<dbReference type="Pfam" id="PF01943">
    <property type="entry name" value="Polysacc_synt"/>
    <property type="match status" value="1"/>
</dbReference>
<dbReference type="AlphaFoldDB" id="A0A1H2X0N2"/>
<keyword evidence="3 6" id="KW-0812">Transmembrane</keyword>
<feature type="transmembrane region" description="Helical" evidence="6">
    <location>
        <begin position="402"/>
        <end position="425"/>
    </location>
</feature>
<comment type="subcellular location">
    <subcellularLocation>
        <location evidence="1">Cell membrane</location>
        <topology evidence="1">Multi-pass membrane protein</topology>
    </subcellularLocation>
</comment>
<protein>
    <submittedName>
        <fullName evidence="7">Polysaccharide transporter, PST family</fullName>
    </submittedName>
</protein>
<sequence length="581" mass="62407">MYRKQATRLLFLFALHAFPGYGVYTDRRLGLVQKGEPTSLVKQSLLKGVAILGIATFITKLLGAVYKIPYQNITGNQGLFVYQQVYPLYSTLLTLATAGVPIAISKLVSERLAEGDEYGAQRIFRISSFLLSSSGILFFFLVYFGAPWIATWMGSAKLLTLPIQAVSFALLVVPLMSVIRGFFQGHQNMIPTAVSQVVEQAVRVMTILILSWWLMKTGAGVVWAGTGAVFGAFTGAVAGLIILLFYWRQNRREWKKHSRIAKTTPSSFLDSTRKVIRTLFILAVPVCLGALVMPLFSLVDSFTVTNLLIVAGWKTEAAVDAKGIFDRGQPLIQFASFFATALSLSIVPAVAEARAKGDERGVVERSVLALRLTLLFGIPASLGLAVVAGATNIMLFRDDSGTSALAILAFTTLFSTLGLTSSGILQGLGQVGLPARNLLIGVGVKLFLNAWWVPTMDIDGAAWATVVGYAVASLLNLAALRGQIGSLFRLRGRGFSILGATVLMGLSARVVMGLVSVAVAGSLSLRLGMTLATLSAVLIGAVAYILALFRFGGLTQVELERVPKAGPELVRLLKRLRVLPS</sequence>
<dbReference type="GO" id="GO:0005886">
    <property type="term" value="C:plasma membrane"/>
    <property type="evidence" value="ECO:0007669"/>
    <property type="project" value="UniProtKB-SubCell"/>
</dbReference>
<name>A0A1H2X0N2_9BACL</name>
<feature type="transmembrane region" description="Helical" evidence="6">
    <location>
        <begin position="45"/>
        <end position="66"/>
    </location>
</feature>
<dbReference type="OrthoDB" id="9775950at2"/>
<dbReference type="InterPro" id="IPR002797">
    <property type="entry name" value="Polysacc_synth"/>
</dbReference>
<dbReference type="InterPro" id="IPR050833">
    <property type="entry name" value="Poly_Biosynth_Transport"/>
</dbReference>
<feature type="transmembrane region" description="Helical" evidence="6">
    <location>
        <begin position="221"/>
        <end position="247"/>
    </location>
</feature>
<feature type="transmembrane region" description="Helical" evidence="6">
    <location>
        <begin position="494"/>
        <end position="521"/>
    </location>
</feature>
<evidence type="ECO:0000256" key="5">
    <source>
        <dbReference type="ARBA" id="ARBA00023136"/>
    </source>
</evidence>
<feature type="transmembrane region" description="Helical" evidence="6">
    <location>
        <begin position="129"/>
        <end position="149"/>
    </location>
</feature>
<feature type="transmembrane region" description="Helical" evidence="6">
    <location>
        <begin position="372"/>
        <end position="396"/>
    </location>
</feature>
<feature type="transmembrane region" description="Helical" evidence="6">
    <location>
        <begin position="331"/>
        <end position="351"/>
    </location>
</feature>
<dbReference type="Proteomes" id="UP000198534">
    <property type="component" value="Unassembled WGS sequence"/>
</dbReference>
<accession>A0A1H2X0N2</accession>
<dbReference type="PANTHER" id="PTHR30250">
    <property type="entry name" value="PST FAMILY PREDICTED COLANIC ACID TRANSPORTER"/>
    <property type="match status" value="1"/>
</dbReference>
<feature type="transmembrane region" description="Helical" evidence="6">
    <location>
        <begin position="195"/>
        <end position="215"/>
    </location>
</feature>
<evidence type="ECO:0000313" key="7">
    <source>
        <dbReference type="EMBL" id="SDW86430.1"/>
    </source>
</evidence>
<evidence type="ECO:0000256" key="3">
    <source>
        <dbReference type="ARBA" id="ARBA00022692"/>
    </source>
</evidence>
<dbReference type="EMBL" id="FNNQ01000007">
    <property type="protein sequence ID" value="SDW86430.1"/>
    <property type="molecule type" value="Genomic_DNA"/>
</dbReference>
<feature type="transmembrane region" description="Helical" evidence="6">
    <location>
        <begin position="460"/>
        <end position="482"/>
    </location>
</feature>
<organism evidence="7 8">
    <name type="scientific">Marininema mesophilum</name>
    <dbReference type="NCBI Taxonomy" id="1048340"/>
    <lineage>
        <taxon>Bacteria</taxon>
        <taxon>Bacillati</taxon>
        <taxon>Bacillota</taxon>
        <taxon>Bacilli</taxon>
        <taxon>Bacillales</taxon>
        <taxon>Thermoactinomycetaceae</taxon>
        <taxon>Marininema</taxon>
    </lineage>
</organism>
<proteinExistence type="predicted"/>
<feature type="transmembrane region" description="Helical" evidence="6">
    <location>
        <begin position="279"/>
        <end position="299"/>
    </location>
</feature>
<keyword evidence="5 6" id="KW-0472">Membrane</keyword>
<evidence type="ECO:0000256" key="6">
    <source>
        <dbReference type="SAM" id="Phobius"/>
    </source>
</evidence>
<evidence type="ECO:0000313" key="8">
    <source>
        <dbReference type="Proteomes" id="UP000198534"/>
    </source>
</evidence>
<gene>
    <name evidence="7" type="ORF">SAMN05444487_10742</name>
</gene>
<dbReference type="CDD" id="cd13124">
    <property type="entry name" value="MATE_SpoVB_like"/>
    <property type="match status" value="1"/>
</dbReference>
<keyword evidence="8" id="KW-1185">Reference proteome</keyword>
<evidence type="ECO:0000256" key="1">
    <source>
        <dbReference type="ARBA" id="ARBA00004651"/>
    </source>
</evidence>
<feature type="transmembrane region" description="Helical" evidence="6">
    <location>
        <begin position="86"/>
        <end position="108"/>
    </location>
</feature>
<feature type="transmembrane region" description="Helical" evidence="6">
    <location>
        <begin position="437"/>
        <end position="454"/>
    </location>
</feature>
<evidence type="ECO:0000256" key="2">
    <source>
        <dbReference type="ARBA" id="ARBA00022475"/>
    </source>
</evidence>